<evidence type="ECO:0000256" key="1">
    <source>
        <dbReference type="ARBA" id="ARBA00000085"/>
    </source>
</evidence>
<keyword evidence="4" id="KW-0597">Phosphoprotein</keyword>
<feature type="domain" description="Histidine kinase" evidence="13">
    <location>
        <begin position="257"/>
        <end position="458"/>
    </location>
</feature>
<evidence type="ECO:0000256" key="3">
    <source>
        <dbReference type="ARBA" id="ARBA00012438"/>
    </source>
</evidence>
<keyword evidence="9" id="KW-0902">Two-component regulatory system</keyword>
<evidence type="ECO:0000259" key="13">
    <source>
        <dbReference type="PROSITE" id="PS50109"/>
    </source>
</evidence>
<dbReference type="InterPro" id="IPR005467">
    <property type="entry name" value="His_kinase_dom"/>
</dbReference>
<dbReference type="Pfam" id="PF02518">
    <property type="entry name" value="HATPase_c"/>
    <property type="match status" value="1"/>
</dbReference>
<keyword evidence="10 12" id="KW-0472">Membrane</keyword>
<name>A0A1H0GFG1_9RHOB</name>
<evidence type="ECO:0000256" key="2">
    <source>
        <dbReference type="ARBA" id="ARBA00004141"/>
    </source>
</evidence>
<proteinExistence type="predicted"/>
<dbReference type="PANTHER" id="PTHR45436:SF15">
    <property type="entry name" value="SENSOR HISTIDINE KINASE CUSS"/>
    <property type="match status" value="1"/>
</dbReference>
<dbReference type="InterPro" id="IPR003661">
    <property type="entry name" value="HisK_dim/P_dom"/>
</dbReference>
<keyword evidence="8 12" id="KW-1133">Transmembrane helix</keyword>
<evidence type="ECO:0000313" key="15">
    <source>
        <dbReference type="Proteomes" id="UP000324252"/>
    </source>
</evidence>
<evidence type="ECO:0000256" key="5">
    <source>
        <dbReference type="ARBA" id="ARBA00022679"/>
    </source>
</evidence>
<feature type="region of interest" description="Disordered" evidence="11">
    <location>
        <begin position="107"/>
        <end position="126"/>
    </location>
</feature>
<dbReference type="OrthoDB" id="9809766at2"/>
<dbReference type="InterPro" id="IPR036097">
    <property type="entry name" value="HisK_dim/P_sf"/>
</dbReference>
<keyword evidence="7 14" id="KW-0418">Kinase</keyword>
<keyword evidence="5" id="KW-0808">Transferase</keyword>
<evidence type="ECO:0000256" key="9">
    <source>
        <dbReference type="ARBA" id="ARBA00023012"/>
    </source>
</evidence>
<dbReference type="GO" id="GO:0005886">
    <property type="term" value="C:plasma membrane"/>
    <property type="evidence" value="ECO:0007669"/>
    <property type="project" value="TreeGrafter"/>
</dbReference>
<dbReference type="InterPro" id="IPR003594">
    <property type="entry name" value="HATPase_dom"/>
</dbReference>
<evidence type="ECO:0000256" key="11">
    <source>
        <dbReference type="SAM" id="MobiDB-lite"/>
    </source>
</evidence>
<comment type="catalytic activity">
    <reaction evidence="1">
        <text>ATP + protein L-histidine = ADP + protein N-phospho-L-histidine.</text>
        <dbReference type="EC" id="2.7.13.3"/>
    </reaction>
</comment>
<dbReference type="Gene3D" id="3.30.565.10">
    <property type="entry name" value="Histidine kinase-like ATPase, C-terminal domain"/>
    <property type="match status" value="1"/>
</dbReference>
<dbReference type="SUPFAM" id="SSF55874">
    <property type="entry name" value="ATPase domain of HSP90 chaperone/DNA topoisomerase II/histidine kinase"/>
    <property type="match status" value="1"/>
</dbReference>
<comment type="subcellular location">
    <subcellularLocation>
        <location evidence="2">Membrane</location>
        <topology evidence="2">Multi-pass membrane protein</topology>
    </subcellularLocation>
</comment>
<keyword evidence="15" id="KW-1185">Reference proteome</keyword>
<evidence type="ECO:0000256" key="8">
    <source>
        <dbReference type="ARBA" id="ARBA00022989"/>
    </source>
</evidence>
<dbReference type="GO" id="GO:0000155">
    <property type="term" value="F:phosphorelay sensor kinase activity"/>
    <property type="evidence" value="ECO:0007669"/>
    <property type="project" value="InterPro"/>
</dbReference>
<dbReference type="Gene3D" id="1.10.287.130">
    <property type="match status" value="1"/>
</dbReference>
<dbReference type="SUPFAM" id="SSF47384">
    <property type="entry name" value="Homodimeric domain of signal transducing histidine kinase"/>
    <property type="match status" value="1"/>
</dbReference>
<reference evidence="14 15" key="1">
    <citation type="submission" date="2016-11" db="EMBL/GenBank/DDBJ databases">
        <authorList>
            <person name="Varghese N."/>
            <person name="Submissions S."/>
        </authorList>
    </citation>
    <scope>NUCLEOTIDE SEQUENCE [LARGE SCALE GENOMIC DNA]</scope>
    <source>
        <strain evidence="14 15">DSM 29620</strain>
    </source>
</reference>
<dbReference type="Pfam" id="PF00512">
    <property type="entry name" value="HisKA"/>
    <property type="match status" value="1"/>
</dbReference>
<dbReference type="EMBL" id="FQZZ01000002">
    <property type="protein sequence ID" value="SHJ87794.1"/>
    <property type="molecule type" value="Genomic_DNA"/>
</dbReference>
<feature type="transmembrane region" description="Helical" evidence="12">
    <location>
        <begin position="175"/>
        <end position="194"/>
    </location>
</feature>
<dbReference type="RefSeq" id="WP_149787888.1">
    <property type="nucleotide sequence ID" value="NZ_FNIO01000003.1"/>
</dbReference>
<dbReference type="SMART" id="SM00388">
    <property type="entry name" value="HisKA"/>
    <property type="match status" value="1"/>
</dbReference>
<evidence type="ECO:0000256" key="10">
    <source>
        <dbReference type="ARBA" id="ARBA00023136"/>
    </source>
</evidence>
<evidence type="ECO:0000313" key="14">
    <source>
        <dbReference type="EMBL" id="SHJ87794.1"/>
    </source>
</evidence>
<sequence>MSRPYRLDVRLAVIVTAMSALTLFTAGTVLTLEFTREQFAIEERGLSSQVEEWVALVRREADGSVAFERPDETTQNLDPPYTGLLSGARPIYGYAVVDAGGRVLDSSTAKAPAGGPGPITSTPVLSSGPALDGSGPLLIGELYAPEAGVWLRVARARSDVDALANTFFAQLLKEMGWAALLLLIVTIITAVAIVRVSLRGLLRVAAQAERITFDNLHQERLDGEAAPAEVQPFIAAVNKALDSIQAGGSAQRDFSIHAAHELRTPLADLRLRLEGLPSGEDRTAAIRDADAMARLFEQLLHIARLDGGVALHLKPLDLSKVVAKVLHEVVPRLVSGGWPVEADGLDRPVRVIGDPTLIALVMRNLLENVRKHTPTGTQVMVQVSDDGVVSFQDTGHGPPPRFPERDFARFARGSDDARAGSGLGLAICETAMRRMGGTFRLDRSRDGCQFVMTFQKAPADRNAS</sequence>
<accession>A0A1H0GFG1</accession>
<dbReference type="InterPro" id="IPR036890">
    <property type="entry name" value="HATPase_C_sf"/>
</dbReference>
<dbReference type="PROSITE" id="PS50109">
    <property type="entry name" value="HIS_KIN"/>
    <property type="match status" value="1"/>
</dbReference>
<dbReference type="InterPro" id="IPR050428">
    <property type="entry name" value="TCS_sensor_his_kinase"/>
</dbReference>
<organism evidence="14 15">
    <name type="scientific">Lutimaribacter pacificus</name>
    <dbReference type="NCBI Taxonomy" id="391948"/>
    <lineage>
        <taxon>Bacteria</taxon>
        <taxon>Pseudomonadati</taxon>
        <taxon>Pseudomonadota</taxon>
        <taxon>Alphaproteobacteria</taxon>
        <taxon>Rhodobacterales</taxon>
        <taxon>Roseobacteraceae</taxon>
        <taxon>Lutimaribacter</taxon>
    </lineage>
</organism>
<gene>
    <name evidence="14" type="ORF">SAMN05444142_102212</name>
</gene>
<evidence type="ECO:0000256" key="12">
    <source>
        <dbReference type="SAM" id="Phobius"/>
    </source>
</evidence>
<dbReference type="SMART" id="SM00387">
    <property type="entry name" value="HATPase_c"/>
    <property type="match status" value="1"/>
</dbReference>
<dbReference type="EC" id="2.7.13.3" evidence="3"/>
<protein>
    <recommendedName>
        <fullName evidence="3">histidine kinase</fullName>
        <ecNumber evidence="3">2.7.13.3</ecNumber>
    </recommendedName>
</protein>
<keyword evidence="6 12" id="KW-0812">Transmembrane</keyword>
<dbReference type="PANTHER" id="PTHR45436">
    <property type="entry name" value="SENSOR HISTIDINE KINASE YKOH"/>
    <property type="match status" value="1"/>
</dbReference>
<evidence type="ECO:0000256" key="6">
    <source>
        <dbReference type="ARBA" id="ARBA00022692"/>
    </source>
</evidence>
<evidence type="ECO:0000256" key="7">
    <source>
        <dbReference type="ARBA" id="ARBA00022777"/>
    </source>
</evidence>
<evidence type="ECO:0000256" key="4">
    <source>
        <dbReference type="ARBA" id="ARBA00022553"/>
    </source>
</evidence>
<dbReference type="AlphaFoldDB" id="A0A1H0GFG1"/>
<dbReference type="CDD" id="cd00082">
    <property type="entry name" value="HisKA"/>
    <property type="match status" value="1"/>
</dbReference>
<dbReference type="Proteomes" id="UP000324252">
    <property type="component" value="Unassembled WGS sequence"/>
</dbReference>